<keyword evidence="2" id="KW-0472">Membrane</keyword>
<protein>
    <submittedName>
        <fullName evidence="3">Uncharacterized protein</fullName>
    </submittedName>
</protein>
<feature type="region of interest" description="Disordered" evidence="1">
    <location>
        <begin position="358"/>
        <end position="434"/>
    </location>
</feature>
<evidence type="ECO:0000256" key="2">
    <source>
        <dbReference type="SAM" id="Phobius"/>
    </source>
</evidence>
<comment type="caution">
    <text evidence="3">The sequence shown here is derived from an EMBL/GenBank/DDBJ whole genome shotgun (WGS) entry which is preliminary data.</text>
</comment>
<evidence type="ECO:0000313" key="3">
    <source>
        <dbReference type="EMBL" id="GBG86600.1"/>
    </source>
</evidence>
<organism evidence="3 4">
    <name type="scientific">Chara braunii</name>
    <name type="common">Braun's stonewort</name>
    <dbReference type="NCBI Taxonomy" id="69332"/>
    <lineage>
        <taxon>Eukaryota</taxon>
        <taxon>Viridiplantae</taxon>
        <taxon>Streptophyta</taxon>
        <taxon>Charophyceae</taxon>
        <taxon>Charales</taxon>
        <taxon>Characeae</taxon>
        <taxon>Chara</taxon>
    </lineage>
</organism>
<name>A0A388LW92_CHABU</name>
<dbReference type="Gramene" id="GBG86600">
    <property type="protein sequence ID" value="GBG86600"/>
    <property type="gene ID" value="CBR_g41664"/>
</dbReference>
<keyword evidence="2" id="KW-0812">Transmembrane</keyword>
<evidence type="ECO:0000313" key="4">
    <source>
        <dbReference type="Proteomes" id="UP000265515"/>
    </source>
</evidence>
<gene>
    <name evidence="3" type="ORF">CBR_g41664</name>
</gene>
<dbReference type="Proteomes" id="UP000265515">
    <property type="component" value="Unassembled WGS sequence"/>
</dbReference>
<accession>A0A388LW92</accession>
<proteinExistence type="predicted"/>
<dbReference type="AlphaFoldDB" id="A0A388LW92"/>
<feature type="compositionally biased region" description="Basic and acidic residues" evidence="1">
    <location>
        <begin position="371"/>
        <end position="383"/>
    </location>
</feature>
<keyword evidence="2" id="KW-1133">Transmembrane helix</keyword>
<reference evidence="3 4" key="1">
    <citation type="journal article" date="2018" name="Cell">
        <title>The Chara Genome: Secondary Complexity and Implications for Plant Terrestrialization.</title>
        <authorList>
            <person name="Nishiyama T."/>
            <person name="Sakayama H."/>
            <person name="Vries J.D."/>
            <person name="Buschmann H."/>
            <person name="Saint-Marcoux D."/>
            <person name="Ullrich K.K."/>
            <person name="Haas F.B."/>
            <person name="Vanderstraeten L."/>
            <person name="Becker D."/>
            <person name="Lang D."/>
            <person name="Vosolsobe S."/>
            <person name="Rombauts S."/>
            <person name="Wilhelmsson P.K.I."/>
            <person name="Janitza P."/>
            <person name="Kern R."/>
            <person name="Heyl A."/>
            <person name="Rumpler F."/>
            <person name="Villalobos L.I.A.C."/>
            <person name="Clay J.M."/>
            <person name="Skokan R."/>
            <person name="Toyoda A."/>
            <person name="Suzuki Y."/>
            <person name="Kagoshima H."/>
            <person name="Schijlen E."/>
            <person name="Tajeshwar N."/>
            <person name="Catarino B."/>
            <person name="Hetherington A.J."/>
            <person name="Saltykova A."/>
            <person name="Bonnot C."/>
            <person name="Breuninger H."/>
            <person name="Symeonidi A."/>
            <person name="Radhakrishnan G.V."/>
            <person name="Van Nieuwerburgh F."/>
            <person name="Deforce D."/>
            <person name="Chang C."/>
            <person name="Karol K.G."/>
            <person name="Hedrich R."/>
            <person name="Ulvskov P."/>
            <person name="Glockner G."/>
            <person name="Delwiche C.F."/>
            <person name="Petrasek J."/>
            <person name="Van de Peer Y."/>
            <person name="Friml J."/>
            <person name="Beilby M."/>
            <person name="Dolan L."/>
            <person name="Kohara Y."/>
            <person name="Sugano S."/>
            <person name="Fujiyama A."/>
            <person name="Delaux P.-M."/>
            <person name="Quint M."/>
            <person name="TheiBen G."/>
            <person name="Hagemann M."/>
            <person name="Harholt J."/>
            <person name="Dunand C."/>
            <person name="Zachgo S."/>
            <person name="Langdale J."/>
            <person name="Maumus F."/>
            <person name="Straeten D.V.D."/>
            <person name="Gould S.B."/>
            <person name="Rensing S.A."/>
        </authorList>
    </citation>
    <scope>NUCLEOTIDE SEQUENCE [LARGE SCALE GENOMIC DNA]</scope>
    <source>
        <strain evidence="3 4">S276</strain>
    </source>
</reference>
<dbReference type="OrthoDB" id="2020778at2759"/>
<dbReference type="EMBL" id="BFEA01000571">
    <property type="protein sequence ID" value="GBG86600.1"/>
    <property type="molecule type" value="Genomic_DNA"/>
</dbReference>
<feature type="transmembrane region" description="Helical" evidence="2">
    <location>
        <begin position="132"/>
        <end position="151"/>
    </location>
</feature>
<evidence type="ECO:0000256" key="1">
    <source>
        <dbReference type="SAM" id="MobiDB-lite"/>
    </source>
</evidence>
<sequence>MERYTFRRSSGTTISRDSRRESIITVDDRGGTTAYIGRAIKEGGLHVCGSLIFAAAAGLLLLRSYLRLGQLQARSQVLLQSWKQQLWQLWKLSRKKTRHDRVMGSAAKQILSDNIDVNDMQQKPYSTVPPAWLVHALAMVAFLLLFFTPVYKAADSVRQRPLRELAISARAIQREGEPLIMVGTRMPSVVFYSRRPVAFFDKLEEAESVVQHEAAPGIRSAVAIVEKSLWTPGTRTMAYDELQQKGDYILLRMLRAIGNSVSHNWAKVGRGETTSIGSAEGSREASYWGQMLKLWKDIFPSRVKEPRTREEVLCQPLFCSARIRDIQGKPLTLTARATKWGTWVEHGVLQINHLMGGREEAVEDSQGTRSGTERKPQTVEKPQRSSGIDPAGMDRTATKETSVGARRSGHMAAGGTTMGNVQNLEPGARKDECG</sequence>
<keyword evidence="4" id="KW-1185">Reference proteome</keyword>
<feature type="transmembrane region" description="Helical" evidence="2">
    <location>
        <begin position="45"/>
        <end position="66"/>
    </location>
</feature>